<dbReference type="GO" id="GO:0000911">
    <property type="term" value="P:cytokinesis by cell plate formation"/>
    <property type="evidence" value="ECO:0007669"/>
    <property type="project" value="TreeGrafter"/>
</dbReference>
<dbReference type="InterPro" id="IPR011676">
    <property type="entry name" value="DUF1618"/>
</dbReference>
<protein>
    <recommendedName>
        <fullName evidence="13">DUF1618 domain-containing protein</fullName>
    </recommendedName>
</protein>
<dbReference type="CDD" id="cd02220">
    <property type="entry name" value="cupin_ABP1"/>
    <property type="match status" value="1"/>
</dbReference>
<keyword evidence="8" id="KW-0325">Glycoprotein</keyword>
<dbReference type="GO" id="GO:0009826">
    <property type="term" value="P:unidimensional cell growth"/>
    <property type="evidence" value="ECO:0007669"/>
    <property type="project" value="TreeGrafter"/>
</dbReference>
<dbReference type="FunFam" id="2.60.120.10:FF:000080">
    <property type="entry name" value="Auxin-binding protein 1"/>
    <property type="match status" value="1"/>
</dbReference>
<evidence type="ECO:0000256" key="9">
    <source>
        <dbReference type="ARBA" id="ARBA00023294"/>
    </source>
</evidence>
<accession>A0A0E0FCS0</accession>
<dbReference type="Gramene" id="OMERI12G10110.1">
    <property type="protein sequence ID" value="OMERI12G10110.1"/>
    <property type="gene ID" value="OMERI12G10110"/>
</dbReference>
<keyword evidence="6 12" id="KW-1015">Disulfide bond</keyword>
<sequence length="830" mass="92906">MAFPDWVMLDPYVFRDGPFPDDDPTAAIGHNSRGDKVGVRFLLRAPPEPSSIFLDWEAGTGDCDDFSVVAAHRDAVLFQMGYLVSLGSSNAYKAFDYLLYRAAGAGGSSPSLDLLAPFGGSVDELKARMEADGLIRLTNQHLRRLKCLDIGVLCRDGEEFAVAELQITRSEVGPELHVLRSSTSSRKWELKRPPITPANGGSLDLEKFLWDWDADTVIPFGSYLCWVDYCLGIFFCDMFDENPQLHYLEFPADVRGACFGGCCQAVGVTNGVMKLVSLVPDDGLIAENYTPESGFTIVCWTLRIDEMDKMVWEKDAVLKSDYLWSMLKPDFLWPLDEFPFITTNRFPRVQFPLISIDDSSVIYLVLAQNGRVEEAGYNYDETWLLAIDMSKMTLKMSFPYIEDEMGDPSPEMLAFAEDKFWRFEPFLAADFSRHFNLRCPRHIPAAQPLPSPPASEVEVWLQTFGPAERTPIRRHLCEEVFVVLKGKGILVLKYTGQPREIPVFQNSIFMVPVNDPHQVVYVGFILVGCAIYIKVWNSDEHEVRICRPGRERERGRKGTLLLGSSSMKYPGQHQEIPVFQNSTFTIPVNDPHQVWNSDEHEDLQVIVVISRPPIKVRKEMATRTGPTAAVAAAAGGHGAHLACAGRGALLLALVAVAAAVFLPVTESSCPRDNSLVKDVSKMYQSNYGREGFSHITIAGALAHGMKEVEVWLQTFGPGQRTPIHRHSCEEIFVVLKGKGTLLLGSSSMKYPGQPQEIPVFKNSTFSVPVNDPHQVWNSDEHEDLQVLVIISRPPVKIFTYDDWSVPHTAAKLKFPYFWDEDCLPAPKDEL</sequence>
<dbReference type="Pfam" id="PF07762">
    <property type="entry name" value="DUF1618"/>
    <property type="match status" value="1"/>
</dbReference>
<feature type="binding site" evidence="11">
    <location>
        <position position="730"/>
    </location>
    <ligand>
        <name>Zn(2+)</name>
        <dbReference type="ChEBI" id="CHEBI:29105"/>
    </ligand>
</feature>
<dbReference type="InterPro" id="IPR011051">
    <property type="entry name" value="RmlC_Cupin_sf"/>
</dbReference>
<evidence type="ECO:0000256" key="3">
    <source>
        <dbReference type="ARBA" id="ARBA00022729"/>
    </source>
</evidence>
<dbReference type="CDD" id="cd02208">
    <property type="entry name" value="cupin_RmlC-like"/>
    <property type="match status" value="1"/>
</dbReference>
<feature type="domain" description="DUF1618" evidence="13">
    <location>
        <begin position="226"/>
        <end position="363"/>
    </location>
</feature>
<keyword evidence="4" id="KW-0256">Endoplasmic reticulum</keyword>
<reference evidence="14" key="2">
    <citation type="submission" date="2018-05" db="EMBL/GenBank/DDBJ databases">
        <title>OmerRS3 (Oryza meridionalis Reference Sequence Version 3).</title>
        <authorList>
            <person name="Zhang J."/>
            <person name="Kudrna D."/>
            <person name="Lee S."/>
            <person name="Talag J."/>
            <person name="Welchert J."/>
            <person name="Wing R.A."/>
        </authorList>
    </citation>
    <scope>NUCLEOTIDE SEQUENCE [LARGE SCALE GENOMIC DNA]</scope>
    <source>
        <strain evidence="14">cv. OR44</strain>
    </source>
</reference>
<evidence type="ECO:0000256" key="4">
    <source>
        <dbReference type="ARBA" id="ARBA00022824"/>
    </source>
</evidence>
<name>A0A0E0FCS0_9ORYZ</name>
<feature type="glycosylation site" description="N-linked (GlcNAc...) asparagine" evidence="10">
    <location>
        <position position="762"/>
    </location>
</feature>
<proteinExistence type="predicted"/>
<keyword evidence="7" id="KW-0675">Receptor</keyword>
<feature type="binding site" evidence="11">
    <location>
        <position position="773"/>
    </location>
    <ligand>
        <name>Zn(2+)</name>
        <dbReference type="ChEBI" id="CHEBI:29105"/>
    </ligand>
</feature>
<keyword evidence="5 11" id="KW-0862">Zinc</keyword>
<evidence type="ECO:0000256" key="7">
    <source>
        <dbReference type="ARBA" id="ARBA00023170"/>
    </source>
</evidence>
<evidence type="ECO:0000256" key="6">
    <source>
        <dbReference type="ARBA" id="ARBA00023157"/>
    </source>
</evidence>
<evidence type="ECO:0000256" key="5">
    <source>
        <dbReference type="ARBA" id="ARBA00022833"/>
    </source>
</evidence>
<evidence type="ECO:0000256" key="10">
    <source>
        <dbReference type="PIRSR" id="PIRSR600526-1"/>
    </source>
</evidence>
<dbReference type="GO" id="GO:0046872">
    <property type="term" value="F:metal ion binding"/>
    <property type="evidence" value="ECO:0007669"/>
    <property type="project" value="UniProtKB-KW"/>
</dbReference>
<comment type="subcellular location">
    <subcellularLocation>
        <location evidence="1">Endoplasmic reticulum lumen</location>
    </subcellularLocation>
</comment>
<evidence type="ECO:0000256" key="12">
    <source>
        <dbReference type="PIRSR" id="PIRSR600526-3"/>
    </source>
</evidence>
<evidence type="ECO:0000256" key="8">
    <source>
        <dbReference type="ARBA" id="ARBA00023180"/>
    </source>
</evidence>
<dbReference type="STRING" id="40149.A0A0E0FCS0"/>
<evidence type="ECO:0000256" key="2">
    <source>
        <dbReference type="ARBA" id="ARBA00022723"/>
    </source>
</evidence>
<reference evidence="14" key="1">
    <citation type="submission" date="2015-04" db="UniProtKB">
        <authorList>
            <consortium name="EnsemblPlants"/>
        </authorList>
    </citation>
    <scope>IDENTIFICATION</scope>
</reference>
<organism evidence="14">
    <name type="scientific">Oryza meridionalis</name>
    <dbReference type="NCBI Taxonomy" id="40149"/>
    <lineage>
        <taxon>Eukaryota</taxon>
        <taxon>Viridiplantae</taxon>
        <taxon>Streptophyta</taxon>
        <taxon>Embryophyta</taxon>
        <taxon>Tracheophyta</taxon>
        <taxon>Spermatophyta</taxon>
        <taxon>Magnoliopsida</taxon>
        <taxon>Liliopsida</taxon>
        <taxon>Poales</taxon>
        <taxon>Poaceae</taxon>
        <taxon>BOP clade</taxon>
        <taxon>Oryzoideae</taxon>
        <taxon>Oryzeae</taxon>
        <taxon>Oryzinae</taxon>
        <taxon>Oryza</taxon>
    </lineage>
</organism>
<keyword evidence="3" id="KW-0732">Signal</keyword>
<keyword evidence="15" id="KW-1185">Reference proteome</keyword>
<dbReference type="PRINTS" id="PR00655">
    <property type="entry name" value="AUXINBINDNGP"/>
</dbReference>
<dbReference type="EnsemblPlants" id="OMERI12G10110.1">
    <property type="protein sequence ID" value="OMERI12G10110.1"/>
    <property type="gene ID" value="OMERI12G10110"/>
</dbReference>
<dbReference type="InterPro" id="IPR000526">
    <property type="entry name" value="Auxin-bd"/>
</dbReference>
<dbReference type="PANTHER" id="PTHR37236:SF1">
    <property type="entry name" value="AUXIN-BINDING PROTEIN 1"/>
    <property type="match status" value="1"/>
</dbReference>
<dbReference type="AlphaFoldDB" id="A0A0E0FCS0"/>
<dbReference type="GO" id="GO:0032877">
    <property type="term" value="P:positive regulation of DNA endoreduplication"/>
    <property type="evidence" value="ECO:0007669"/>
    <property type="project" value="TreeGrafter"/>
</dbReference>
<evidence type="ECO:0000256" key="1">
    <source>
        <dbReference type="ARBA" id="ARBA00004319"/>
    </source>
</evidence>
<keyword evidence="9" id="KW-0927">Auxin signaling pathway</keyword>
<dbReference type="PANTHER" id="PTHR37236">
    <property type="entry name" value="AUXIN-BINDING PROTEIN 1"/>
    <property type="match status" value="1"/>
</dbReference>
<evidence type="ECO:0000259" key="13">
    <source>
        <dbReference type="Pfam" id="PF07762"/>
    </source>
</evidence>
<feature type="binding site" evidence="11">
    <location>
        <position position="726"/>
    </location>
    <ligand>
        <name>Zn(2+)</name>
        <dbReference type="ChEBI" id="CHEBI:29105"/>
    </ligand>
</feature>
<dbReference type="GO" id="GO:0045793">
    <property type="term" value="P:positive regulation of cell size"/>
    <property type="evidence" value="ECO:0007669"/>
    <property type="project" value="TreeGrafter"/>
</dbReference>
<dbReference type="HOGENOM" id="CLU_341772_0_0_1"/>
<dbReference type="GO" id="GO:0051781">
    <property type="term" value="P:positive regulation of cell division"/>
    <property type="evidence" value="ECO:0007669"/>
    <property type="project" value="TreeGrafter"/>
</dbReference>
<feature type="disulfide bond" evidence="12">
    <location>
        <begin position="669"/>
        <end position="822"/>
    </location>
</feature>
<keyword evidence="2 11" id="KW-0479">Metal-binding</keyword>
<feature type="binding site" evidence="11">
    <location>
        <position position="724"/>
    </location>
    <ligand>
        <name>Zn(2+)</name>
        <dbReference type="ChEBI" id="CHEBI:29105"/>
    </ligand>
</feature>
<dbReference type="GO" id="GO:0005788">
    <property type="term" value="C:endoplasmic reticulum lumen"/>
    <property type="evidence" value="ECO:0007669"/>
    <property type="project" value="UniProtKB-SubCell"/>
</dbReference>
<dbReference type="InterPro" id="IPR014710">
    <property type="entry name" value="RmlC-like_jellyroll"/>
</dbReference>
<dbReference type="SUPFAM" id="SSF51182">
    <property type="entry name" value="RmlC-like cupins"/>
    <property type="match status" value="3"/>
</dbReference>
<evidence type="ECO:0000313" key="15">
    <source>
        <dbReference type="Proteomes" id="UP000008021"/>
    </source>
</evidence>
<dbReference type="GO" id="GO:0009734">
    <property type="term" value="P:auxin-activated signaling pathway"/>
    <property type="evidence" value="ECO:0007669"/>
    <property type="project" value="UniProtKB-KW"/>
</dbReference>
<dbReference type="Proteomes" id="UP000008021">
    <property type="component" value="Chromosome 12"/>
</dbReference>
<evidence type="ECO:0000256" key="11">
    <source>
        <dbReference type="PIRSR" id="PIRSR600526-2"/>
    </source>
</evidence>
<dbReference type="Gene3D" id="2.60.120.10">
    <property type="entry name" value="Jelly Rolls"/>
    <property type="match status" value="3"/>
</dbReference>
<evidence type="ECO:0000313" key="14">
    <source>
        <dbReference type="EnsemblPlants" id="OMERI12G10110.1"/>
    </source>
</evidence>
<dbReference type="Pfam" id="PF02041">
    <property type="entry name" value="Auxin_BP"/>
    <property type="match status" value="3"/>
</dbReference>
<dbReference type="GO" id="GO:0010011">
    <property type="term" value="F:auxin binding"/>
    <property type="evidence" value="ECO:0007669"/>
    <property type="project" value="InterPro"/>
</dbReference>